<proteinExistence type="predicted"/>
<evidence type="ECO:0000313" key="1">
    <source>
        <dbReference type="EMBL" id="BAR96544.1"/>
    </source>
</evidence>
<organism evidence="1 2">
    <name type="scientific">Prevotella intermedia</name>
    <dbReference type="NCBI Taxonomy" id="28131"/>
    <lineage>
        <taxon>Bacteria</taxon>
        <taxon>Pseudomonadati</taxon>
        <taxon>Bacteroidota</taxon>
        <taxon>Bacteroidia</taxon>
        <taxon>Bacteroidales</taxon>
        <taxon>Prevotellaceae</taxon>
        <taxon>Prevotella</taxon>
    </lineage>
</organism>
<sequence>MMTKIEMQYMDAVIQMNRRQREHEIDWEQRRYELAKSALWLAPMLKKEDSPLTAELIAKYAVELADATVMELIKTEK</sequence>
<name>A0AAD1F7S9_PREIN</name>
<evidence type="ECO:0000313" key="2">
    <source>
        <dbReference type="Proteomes" id="UP000067008"/>
    </source>
</evidence>
<dbReference type="Proteomes" id="UP000067008">
    <property type="component" value="Chromosome 2"/>
</dbReference>
<dbReference type="AlphaFoldDB" id="A0AAD1F7S9"/>
<accession>A0AAD1F7S9</accession>
<dbReference type="EMBL" id="AP014925">
    <property type="protein sequence ID" value="BAR96544.1"/>
    <property type="molecule type" value="Genomic_DNA"/>
</dbReference>
<protein>
    <submittedName>
        <fullName evidence="1">Uncharacterized protein</fullName>
    </submittedName>
</protein>
<reference evidence="1 2" key="1">
    <citation type="submission" date="2015-07" db="EMBL/GenBank/DDBJ databases">
        <title>Complete genome sequence of Prevotella intermedia strain 17-2.</title>
        <authorList>
            <person name="Nambu T."/>
        </authorList>
    </citation>
    <scope>NUCLEOTIDE SEQUENCE [LARGE SCALE GENOMIC DNA]</scope>
    <source>
        <strain evidence="1 2">17-2</strain>
    </source>
</reference>
<dbReference type="RefSeq" id="WP_014709432.1">
    <property type="nucleotide sequence ID" value="NZ_CP019302.1"/>
</dbReference>
<gene>
    <name evidence="1" type="ORF">PI172_1816</name>
</gene>